<name>A0A3B0S1K8_9ZZZZ</name>
<organism evidence="1">
    <name type="scientific">hydrothermal vent metagenome</name>
    <dbReference type="NCBI Taxonomy" id="652676"/>
    <lineage>
        <taxon>unclassified sequences</taxon>
        <taxon>metagenomes</taxon>
        <taxon>ecological metagenomes</taxon>
    </lineage>
</organism>
<proteinExistence type="predicted"/>
<dbReference type="EMBL" id="UOED01000124">
    <property type="protein sequence ID" value="VAV98149.1"/>
    <property type="molecule type" value="Genomic_DNA"/>
</dbReference>
<sequence>MDEIDTILTEIERRIKKKPITVGINGLDCSGKTTCAQALYEKLVSRNINSRLLHIDDYNNRDVQDRVYTAHKEGVFTDELADIYYQNSIHYKVVAEAISASRQQYDVTLIEGVFLFKDDLVQSMDIKIFLSIEPSLARARYEKRKLSIADARPASVFDDIWLPAFNRYCREVKPESRSDFMHHQG</sequence>
<evidence type="ECO:0008006" key="2">
    <source>
        <dbReference type="Google" id="ProtNLM"/>
    </source>
</evidence>
<dbReference type="AlphaFoldDB" id="A0A3B0S1K8"/>
<dbReference type="SUPFAM" id="SSF52540">
    <property type="entry name" value="P-loop containing nucleoside triphosphate hydrolases"/>
    <property type="match status" value="1"/>
</dbReference>
<gene>
    <name evidence="1" type="ORF">MNBD_ALPHA02-2357</name>
</gene>
<protein>
    <recommendedName>
        <fullName evidence="2">Uridine kinase</fullName>
    </recommendedName>
</protein>
<accession>A0A3B0S1K8</accession>
<dbReference type="Gene3D" id="3.40.50.300">
    <property type="entry name" value="P-loop containing nucleotide triphosphate hydrolases"/>
    <property type="match status" value="1"/>
</dbReference>
<reference evidence="1" key="1">
    <citation type="submission" date="2018-06" db="EMBL/GenBank/DDBJ databases">
        <authorList>
            <person name="Zhirakovskaya E."/>
        </authorList>
    </citation>
    <scope>NUCLEOTIDE SEQUENCE</scope>
</reference>
<dbReference type="InterPro" id="IPR027417">
    <property type="entry name" value="P-loop_NTPase"/>
</dbReference>
<evidence type="ECO:0000313" key="1">
    <source>
        <dbReference type="EMBL" id="VAV98149.1"/>
    </source>
</evidence>